<dbReference type="InterPro" id="IPR029753">
    <property type="entry name" value="D-isomer_DH_CS"/>
</dbReference>
<accession>A0A1T4KNH5</accession>
<dbReference type="CDD" id="cd12162">
    <property type="entry name" value="2-Hacid_dh_4"/>
    <property type="match status" value="1"/>
</dbReference>
<dbReference type="SUPFAM" id="SSF51735">
    <property type="entry name" value="NAD(P)-binding Rossmann-fold domains"/>
    <property type="match status" value="1"/>
</dbReference>
<dbReference type="PROSITE" id="PS00670">
    <property type="entry name" value="D_2_HYDROXYACID_DH_2"/>
    <property type="match status" value="1"/>
</dbReference>
<evidence type="ECO:0000256" key="2">
    <source>
        <dbReference type="ARBA" id="ARBA00023002"/>
    </source>
</evidence>
<dbReference type="RefSeq" id="WP_078929998.1">
    <property type="nucleotide sequence ID" value="NZ_FUXC01000001.1"/>
</dbReference>
<dbReference type="OrthoDB" id="9805416at2"/>
<evidence type="ECO:0000256" key="3">
    <source>
        <dbReference type="ARBA" id="ARBA00023027"/>
    </source>
</evidence>
<dbReference type="Gene3D" id="3.40.50.720">
    <property type="entry name" value="NAD(P)-binding Rossmann-like Domain"/>
    <property type="match status" value="2"/>
</dbReference>
<dbReference type="Pfam" id="PF00389">
    <property type="entry name" value="2-Hacid_dh"/>
    <property type="match status" value="1"/>
</dbReference>
<organism evidence="7 8">
    <name type="scientific">Treponema berlinense</name>
    <dbReference type="NCBI Taxonomy" id="225004"/>
    <lineage>
        <taxon>Bacteria</taxon>
        <taxon>Pseudomonadati</taxon>
        <taxon>Spirochaetota</taxon>
        <taxon>Spirochaetia</taxon>
        <taxon>Spirochaetales</taxon>
        <taxon>Treponemataceae</taxon>
        <taxon>Treponema</taxon>
    </lineage>
</organism>
<dbReference type="GO" id="GO:0051287">
    <property type="term" value="F:NAD binding"/>
    <property type="evidence" value="ECO:0007669"/>
    <property type="project" value="InterPro"/>
</dbReference>
<evidence type="ECO:0000259" key="5">
    <source>
        <dbReference type="Pfam" id="PF00389"/>
    </source>
</evidence>
<dbReference type="STRING" id="225004.SAMN02745152_00240"/>
<gene>
    <name evidence="7" type="ORF">SAMN02745152_00240</name>
</gene>
<evidence type="ECO:0000313" key="7">
    <source>
        <dbReference type="EMBL" id="SJZ43960.1"/>
    </source>
</evidence>
<dbReference type="InterPro" id="IPR006140">
    <property type="entry name" value="D-isomer_DH_NAD-bd"/>
</dbReference>
<dbReference type="EMBL" id="FUXC01000001">
    <property type="protein sequence ID" value="SJZ43960.1"/>
    <property type="molecule type" value="Genomic_DNA"/>
</dbReference>
<protein>
    <submittedName>
        <fullName evidence="7">Glycerate dehydrogenase</fullName>
    </submittedName>
</protein>
<evidence type="ECO:0000256" key="1">
    <source>
        <dbReference type="ARBA" id="ARBA00005854"/>
    </source>
</evidence>
<dbReference type="PROSITE" id="PS00671">
    <property type="entry name" value="D_2_HYDROXYACID_DH_3"/>
    <property type="match status" value="1"/>
</dbReference>
<dbReference type="Proteomes" id="UP000190395">
    <property type="component" value="Unassembled WGS sequence"/>
</dbReference>
<evidence type="ECO:0000259" key="6">
    <source>
        <dbReference type="Pfam" id="PF02826"/>
    </source>
</evidence>
<dbReference type="AlphaFoldDB" id="A0A1T4KNH5"/>
<dbReference type="GO" id="GO:0016616">
    <property type="term" value="F:oxidoreductase activity, acting on the CH-OH group of donors, NAD or NADP as acceptor"/>
    <property type="evidence" value="ECO:0007669"/>
    <property type="project" value="InterPro"/>
</dbReference>
<sequence length="317" mass="34713">MLKVTVLDGYAANPGDLDWSIFKDIAELTVYDRTPPELVVERIGDSDAIFLNKVNITKQIIEQCPKLKYIGVMATGYNVVDTKAAREAGITVTNIPAYSTDSVAQHTFALILNFTNQVEQHSQSVQNGDWIKSPDFCYWKSPLTELKGKTLGIFGFGSIGQKVAEIAHAFGMNVIIHVHSPNSFKGNEKTVSLDGLFEQSDFITLHAPMTAETSQLINKNTISKMKKTAVIINTARGGLVNEGDLRQALDEGQIAGYAADVIGTEPMKNDCPLYKAKNCVLTPHIAWAPLEARQRLFKIALENLKAFAAGKSINVVN</sequence>
<reference evidence="7 8" key="1">
    <citation type="submission" date="2017-02" db="EMBL/GenBank/DDBJ databases">
        <authorList>
            <person name="Peterson S.W."/>
        </authorList>
    </citation>
    <scope>NUCLEOTIDE SEQUENCE [LARGE SCALE GENOMIC DNA]</scope>
    <source>
        <strain evidence="7 8">ATCC BAA-909</strain>
    </source>
</reference>
<dbReference type="PANTHER" id="PTHR43761:SF1">
    <property type="entry name" value="D-ISOMER SPECIFIC 2-HYDROXYACID DEHYDROGENASE CATALYTIC DOMAIN-CONTAINING PROTEIN-RELATED"/>
    <property type="match status" value="1"/>
</dbReference>
<dbReference type="InterPro" id="IPR050418">
    <property type="entry name" value="D-iso_2-hydroxyacid_DH_PdxB"/>
</dbReference>
<feature type="domain" description="D-isomer specific 2-hydroxyacid dehydrogenase NAD-binding" evidence="6">
    <location>
        <begin position="108"/>
        <end position="286"/>
    </location>
</feature>
<dbReference type="FunFam" id="3.40.50.720:FF:000203">
    <property type="entry name" value="D-3-phosphoglycerate dehydrogenase (SerA)"/>
    <property type="match status" value="1"/>
</dbReference>
<evidence type="ECO:0000256" key="4">
    <source>
        <dbReference type="RuleBase" id="RU003719"/>
    </source>
</evidence>
<keyword evidence="8" id="KW-1185">Reference proteome</keyword>
<dbReference type="PANTHER" id="PTHR43761">
    <property type="entry name" value="D-ISOMER SPECIFIC 2-HYDROXYACID DEHYDROGENASE FAMILY PROTEIN (AFU_ORTHOLOGUE AFUA_1G13630)"/>
    <property type="match status" value="1"/>
</dbReference>
<comment type="similarity">
    <text evidence="1 4">Belongs to the D-isomer specific 2-hydroxyacid dehydrogenase family.</text>
</comment>
<dbReference type="InterPro" id="IPR036291">
    <property type="entry name" value="NAD(P)-bd_dom_sf"/>
</dbReference>
<dbReference type="SUPFAM" id="SSF52283">
    <property type="entry name" value="Formate/glycerate dehydrogenase catalytic domain-like"/>
    <property type="match status" value="1"/>
</dbReference>
<name>A0A1T4KNH5_9SPIR</name>
<dbReference type="GeneID" id="303366517"/>
<keyword evidence="3" id="KW-0520">NAD</keyword>
<feature type="domain" description="D-isomer specific 2-hydroxyacid dehydrogenase catalytic" evidence="5">
    <location>
        <begin position="18"/>
        <end position="317"/>
    </location>
</feature>
<dbReference type="Pfam" id="PF02826">
    <property type="entry name" value="2-Hacid_dh_C"/>
    <property type="match status" value="1"/>
</dbReference>
<proteinExistence type="inferred from homology"/>
<keyword evidence="2 4" id="KW-0560">Oxidoreductase</keyword>
<dbReference type="InterPro" id="IPR006139">
    <property type="entry name" value="D-isomer_2_OHA_DH_cat_dom"/>
</dbReference>
<evidence type="ECO:0000313" key="8">
    <source>
        <dbReference type="Proteomes" id="UP000190395"/>
    </source>
</evidence>